<accession>A0A540LFA3</accession>
<evidence type="ECO:0000313" key="15">
    <source>
        <dbReference type="Proteomes" id="UP000315295"/>
    </source>
</evidence>
<protein>
    <recommendedName>
        <fullName evidence="9">MYB transcription factor</fullName>
    </recommendedName>
</protein>
<evidence type="ECO:0000259" key="12">
    <source>
        <dbReference type="PROSITE" id="PS51294"/>
    </source>
</evidence>
<evidence type="ECO:0000256" key="5">
    <source>
        <dbReference type="ARBA" id="ARBA00023054"/>
    </source>
</evidence>
<dbReference type="SMART" id="SM00717">
    <property type="entry name" value="SANT"/>
    <property type="match status" value="1"/>
</dbReference>
<dbReference type="EMBL" id="VIEB01000610">
    <property type="protein sequence ID" value="TQD85134.1"/>
    <property type="molecule type" value="Genomic_DNA"/>
</dbReference>
<feature type="domain" description="Myb-like" evidence="11">
    <location>
        <begin position="5"/>
        <end position="57"/>
    </location>
</feature>
<dbReference type="InterPro" id="IPR036390">
    <property type="entry name" value="WH_DNA-bd_sf"/>
</dbReference>
<evidence type="ECO:0000256" key="2">
    <source>
        <dbReference type="ARBA" id="ARBA00004604"/>
    </source>
</evidence>
<dbReference type="AlphaFoldDB" id="A0A540LFA3"/>
<keyword evidence="8" id="KW-0539">Nucleus</keyword>
<feature type="region of interest" description="Disordered" evidence="10">
    <location>
        <begin position="21"/>
        <end position="175"/>
    </location>
</feature>
<dbReference type="Pfam" id="PF00538">
    <property type="entry name" value="Linker_histone"/>
    <property type="match status" value="1"/>
</dbReference>
<dbReference type="CDD" id="cd11660">
    <property type="entry name" value="SANT_TRF"/>
    <property type="match status" value="1"/>
</dbReference>
<keyword evidence="3" id="KW-0158">Chromosome</keyword>
<dbReference type="GO" id="GO:0000786">
    <property type="term" value="C:nucleosome"/>
    <property type="evidence" value="ECO:0007669"/>
    <property type="project" value="InterPro"/>
</dbReference>
<dbReference type="Gene3D" id="1.10.246.220">
    <property type="match status" value="1"/>
</dbReference>
<evidence type="ECO:0000259" key="11">
    <source>
        <dbReference type="PROSITE" id="PS50090"/>
    </source>
</evidence>
<keyword evidence="4" id="KW-0805">Transcription regulation</keyword>
<feature type="domain" description="H15" evidence="13">
    <location>
        <begin position="176"/>
        <end position="244"/>
    </location>
</feature>
<feature type="domain" description="HTH myb-type" evidence="12">
    <location>
        <begin position="1"/>
        <end position="61"/>
    </location>
</feature>
<dbReference type="PROSITE" id="PS51294">
    <property type="entry name" value="HTH_MYB"/>
    <property type="match status" value="1"/>
</dbReference>
<evidence type="ECO:0000256" key="10">
    <source>
        <dbReference type="SAM" id="MobiDB-lite"/>
    </source>
</evidence>
<evidence type="ECO:0000256" key="3">
    <source>
        <dbReference type="ARBA" id="ARBA00022454"/>
    </source>
</evidence>
<dbReference type="SUPFAM" id="SSF46689">
    <property type="entry name" value="Homeodomain-like"/>
    <property type="match status" value="1"/>
</dbReference>
<dbReference type="InterPro" id="IPR009057">
    <property type="entry name" value="Homeodomain-like_sf"/>
</dbReference>
<dbReference type="FunFam" id="1.10.10.60:FF:000168">
    <property type="entry name" value="Telomere repeat-binding factor 1"/>
    <property type="match status" value="1"/>
</dbReference>
<dbReference type="GO" id="GO:0006334">
    <property type="term" value="P:nucleosome assembly"/>
    <property type="evidence" value="ECO:0007669"/>
    <property type="project" value="InterPro"/>
</dbReference>
<reference evidence="14 15" key="1">
    <citation type="journal article" date="2019" name="G3 (Bethesda)">
        <title>Sequencing of a Wild Apple (Malus baccata) Genome Unravels the Differences Between Cultivated and Wild Apple Species Regarding Disease Resistance and Cold Tolerance.</title>
        <authorList>
            <person name="Chen X."/>
        </authorList>
    </citation>
    <scope>NUCLEOTIDE SEQUENCE [LARGE SCALE GENOMIC DNA]</scope>
    <source>
        <strain evidence="15">cv. Shandingzi</strain>
        <tissue evidence="14">Leaves</tissue>
    </source>
</reference>
<evidence type="ECO:0000256" key="8">
    <source>
        <dbReference type="ARBA" id="ARBA00023242"/>
    </source>
</evidence>
<comment type="caution">
    <text evidence="14">The sequence shown here is derived from an EMBL/GenBank/DDBJ whole genome shotgun (WGS) entry which is preliminary data.</text>
</comment>
<proteinExistence type="predicted"/>
<keyword evidence="7" id="KW-0804">Transcription</keyword>
<organism evidence="14 15">
    <name type="scientific">Malus baccata</name>
    <name type="common">Siberian crab apple</name>
    <name type="synonym">Pyrus baccata</name>
    <dbReference type="NCBI Taxonomy" id="106549"/>
    <lineage>
        <taxon>Eukaryota</taxon>
        <taxon>Viridiplantae</taxon>
        <taxon>Streptophyta</taxon>
        <taxon>Embryophyta</taxon>
        <taxon>Tracheophyta</taxon>
        <taxon>Spermatophyta</taxon>
        <taxon>Magnoliopsida</taxon>
        <taxon>eudicotyledons</taxon>
        <taxon>Gunneridae</taxon>
        <taxon>Pentapetalae</taxon>
        <taxon>rosids</taxon>
        <taxon>fabids</taxon>
        <taxon>Rosales</taxon>
        <taxon>Rosaceae</taxon>
        <taxon>Amygdaloideae</taxon>
        <taxon>Maleae</taxon>
        <taxon>Malus</taxon>
    </lineage>
</organism>
<dbReference type="InterPro" id="IPR017930">
    <property type="entry name" value="Myb_dom"/>
</dbReference>
<dbReference type="PROSITE" id="PS51504">
    <property type="entry name" value="H15"/>
    <property type="match status" value="1"/>
</dbReference>
<dbReference type="SUPFAM" id="SSF46785">
    <property type="entry name" value="Winged helix' DNA-binding domain"/>
    <property type="match status" value="1"/>
</dbReference>
<dbReference type="STRING" id="106549.A0A540LFA3"/>
<keyword evidence="6" id="KW-0238">DNA-binding</keyword>
<dbReference type="SMART" id="SM00526">
    <property type="entry name" value="H15"/>
    <property type="match status" value="1"/>
</dbReference>
<dbReference type="Proteomes" id="UP000315295">
    <property type="component" value="Unassembled WGS sequence"/>
</dbReference>
<name>A0A540LFA3_MALBA</name>
<evidence type="ECO:0000256" key="1">
    <source>
        <dbReference type="ARBA" id="ARBA00004286"/>
    </source>
</evidence>
<dbReference type="InterPro" id="IPR001005">
    <property type="entry name" value="SANT/Myb"/>
</dbReference>
<evidence type="ECO:0000313" key="14">
    <source>
        <dbReference type="EMBL" id="TQD85134.1"/>
    </source>
</evidence>
<evidence type="ECO:0000256" key="7">
    <source>
        <dbReference type="ARBA" id="ARBA00023163"/>
    </source>
</evidence>
<dbReference type="PROSITE" id="PS50090">
    <property type="entry name" value="MYB_LIKE"/>
    <property type="match status" value="1"/>
</dbReference>
<feature type="compositionally biased region" description="Low complexity" evidence="10">
    <location>
        <begin position="88"/>
        <end position="116"/>
    </location>
</feature>
<feature type="compositionally biased region" description="Basic and acidic residues" evidence="10">
    <location>
        <begin position="135"/>
        <end position="160"/>
    </location>
</feature>
<evidence type="ECO:0000256" key="4">
    <source>
        <dbReference type="ARBA" id="ARBA00023015"/>
    </source>
</evidence>
<evidence type="ECO:0000259" key="13">
    <source>
        <dbReference type="PROSITE" id="PS51504"/>
    </source>
</evidence>
<dbReference type="InterPro" id="IPR044597">
    <property type="entry name" value="SMH1-6"/>
</dbReference>
<dbReference type="Gene3D" id="1.10.10.10">
    <property type="entry name" value="Winged helix-like DNA-binding domain superfamily/Winged helix DNA-binding domain"/>
    <property type="match status" value="1"/>
</dbReference>
<dbReference type="InterPro" id="IPR036388">
    <property type="entry name" value="WH-like_DNA-bd_sf"/>
</dbReference>
<dbReference type="PANTHER" id="PTHR46267:SF15">
    <property type="entry name" value="WINGED HELIX-TURN-HELIX TRANSCRIPTION REPRESSOR DNA-BINDING PROTEIN-RELATED"/>
    <property type="match status" value="1"/>
</dbReference>
<gene>
    <name evidence="14" type="ORF">C1H46_029308</name>
</gene>
<evidence type="ECO:0000256" key="6">
    <source>
        <dbReference type="ARBA" id="ARBA00023125"/>
    </source>
</evidence>
<dbReference type="GO" id="GO:0003691">
    <property type="term" value="F:double-stranded telomeric DNA binding"/>
    <property type="evidence" value="ECO:0007669"/>
    <property type="project" value="InterPro"/>
</dbReference>
<keyword evidence="15" id="KW-1185">Reference proteome</keyword>
<comment type="subcellular location">
    <subcellularLocation>
        <location evidence="1">Chromosome</location>
    </subcellularLocation>
    <subcellularLocation>
        <location evidence="2">Nucleus</location>
        <location evidence="2">Nucleolus</location>
    </subcellularLocation>
</comment>
<dbReference type="Pfam" id="PF00249">
    <property type="entry name" value="Myb_DNA-binding"/>
    <property type="match status" value="1"/>
</dbReference>
<dbReference type="PANTHER" id="PTHR46267">
    <property type="entry name" value="SINGLE MYB HISTONE 4"/>
    <property type="match status" value="1"/>
</dbReference>
<evidence type="ECO:0000256" key="9">
    <source>
        <dbReference type="ARBA" id="ARBA00032813"/>
    </source>
</evidence>
<dbReference type="GO" id="GO:0005730">
    <property type="term" value="C:nucleolus"/>
    <property type="evidence" value="ECO:0007669"/>
    <property type="project" value="UniProtKB-SubCell"/>
</dbReference>
<feature type="compositionally biased region" description="Basic and acidic residues" evidence="10">
    <location>
        <begin position="27"/>
        <end position="36"/>
    </location>
</feature>
<keyword evidence="5" id="KW-0175">Coiled coil</keyword>
<sequence>MGNPKQKWTVEEEEALRAGVRKHGTGKWKDIQKDPEFNPFLSSRSNIDLKDKWRNMTVSSTGPREKSRPKARTNPDVAVASVSVPQTSSAAPVRRDSPAAAAATPARRDSPAAAPVGLDSPAAAPVGRDSSAEAPVRRDAPAATPFKREPSTETPVRRDTTPVADDSSTGLSDAIPAPVCNAMIFEALAASTDPNGLDTSAIASFIEQRNEVPQNFRRSLTGRLRRLVQQDKLEKIQQCYKVKTDPLSVMKAPAPMQNDIQPKQSQSPVYVTVGSETLEESARAAAQSIAEAEYKSYLAAEQMKEAERISFMVEDTESMLQLANEILEQCNIENSELFTPIA</sequence>
<dbReference type="InterPro" id="IPR005818">
    <property type="entry name" value="Histone_H1/H5_H15"/>
</dbReference>